<dbReference type="Proteomes" id="UP000253324">
    <property type="component" value="Unassembled WGS sequence"/>
</dbReference>
<dbReference type="AlphaFoldDB" id="A0A368YS74"/>
<sequence>MGTAHCNWGNPAYTRTDCQKLTGTGLSSIGPVAAKDFHIRAGKPKVYIKTARSSGHQTKVSLCRLVHGCI</sequence>
<organism evidence="1 2">
    <name type="scientific">Phyllobacterium bourgognense</name>
    <dbReference type="NCBI Taxonomy" id="314236"/>
    <lineage>
        <taxon>Bacteria</taxon>
        <taxon>Pseudomonadati</taxon>
        <taxon>Pseudomonadota</taxon>
        <taxon>Alphaproteobacteria</taxon>
        <taxon>Hyphomicrobiales</taxon>
        <taxon>Phyllobacteriaceae</taxon>
        <taxon>Phyllobacterium</taxon>
    </lineage>
</organism>
<protein>
    <submittedName>
        <fullName evidence="1">Glutathione-dependent formaldehyde-activating enzyme</fullName>
    </submittedName>
</protein>
<accession>A0A368YS74</accession>
<evidence type="ECO:0000313" key="1">
    <source>
        <dbReference type="EMBL" id="RCW83070.1"/>
    </source>
</evidence>
<evidence type="ECO:0000313" key="2">
    <source>
        <dbReference type="Proteomes" id="UP000253324"/>
    </source>
</evidence>
<comment type="caution">
    <text evidence="1">The sequence shown here is derived from an EMBL/GenBank/DDBJ whole genome shotgun (WGS) entry which is preliminary data.</text>
</comment>
<gene>
    <name evidence="1" type="ORF">C7476_106103</name>
</gene>
<proteinExistence type="predicted"/>
<dbReference type="EMBL" id="QPJM01000006">
    <property type="protein sequence ID" value="RCW83070.1"/>
    <property type="molecule type" value="Genomic_DNA"/>
</dbReference>
<reference evidence="1 2" key="1">
    <citation type="submission" date="2018-07" db="EMBL/GenBank/DDBJ databases">
        <title>Genomic Encyclopedia of Type Strains, Phase III (KMG-III): the genomes of soil and plant-associated and newly described type strains.</title>
        <authorList>
            <person name="Whitman W."/>
        </authorList>
    </citation>
    <scope>NUCLEOTIDE SEQUENCE [LARGE SCALE GENOMIC DNA]</scope>
    <source>
        <strain evidence="1 2">31-25a</strain>
    </source>
</reference>
<keyword evidence="2" id="KW-1185">Reference proteome</keyword>
<name>A0A368YS74_9HYPH</name>